<dbReference type="GO" id="GO:0005524">
    <property type="term" value="F:ATP binding"/>
    <property type="evidence" value="ECO:0007669"/>
    <property type="project" value="UniProtKB-KW"/>
</dbReference>
<keyword evidence="6 9" id="KW-0460">Magnesium</keyword>
<evidence type="ECO:0000313" key="11">
    <source>
        <dbReference type="EMBL" id="AKU16363.1"/>
    </source>
</evidence>
<dbReference type="InterPro" id="IPR001980">
    <property type="entry name" value="PPAT"/>
</dbReference>
<feature type="domain" description="Cytidyltransferase-like" evidence="10">
    <location>
        <begin position="9"/>
        <end position="136"/>
    </location>
</feature>
<dbReference type="SUPFAM" id="SSF52374">
    <property type="entry name" value="Nucleotidylyl transferase"/>
    <property type="match status" value="1"/>
</dbReference>
<keyword evidence="7 9" id="KW-0173">Coenzyme A biosynthesis</keyword>
<evidence type="ECO:0000259" key="10">
    <source>
        <dbReference type="Pfam" id="PF01467"/>
    </source>
</evidence>
<dbReference type="PRINTS" id="PR01020">
    <property type="entry name" value="LPSBIOSNTHSS"/>
</dbReference>
<dbReference type="PATRIC" id="fig|571913.6.peg.2368"/>
<dbReference type="NCBIfam" id="TIGR00125">
    <property type="entry name" value="cyt_tran_rel"/>
    <property type="match status" value="1"/>
</dbReference>
<keyword evidence="5 9" id="KW-0067">ATP-binding</keyword>
<evidence type="ECO:0000256" key="3">
    <source>
        <dbReference type="ARBA" id="ARBA00022695"/>
    </source>
</evidence>
<evidence type="ECO:0000256" key="5">
    <source>
        <dbReference type="ARBA" id="ARBA00022840"/>
    </source>
</evidence>
<sequence>MSGDPRRCVCPGSYDPMTMGHLDVITRASALYDDVVVAVLYNPDKQGTFSPDERLDLIRQSTQSLPNVRAEGFGQRLIVDVCRDLDAGVLLKGIRNDTDYDYELPMALMNREMTGVETLLLPGNPSMGHYSSSLIRLIASHGADVSHMVPEPVLAPLLERVRPAPPTG</sequence>
<comment type="subunit">
    <text evidence="9">Homohexamer.</text>
</comment>
<keyword evidence="4 9" id="KW-0547">Nucleotide-binding</keyword>
<accession>A0A0K1JIF8</accession>
<dbReference type="RefSeq" id="WP_052591687.1">
    <property type="nucleotide sequence ID" value="NZ_CP011112.1"/>
</dbReference>
<dbReference type="CDD" id="cd02163">
    <property type="entry name" value="PPAT"/>
    <property type="match status" value="1"/>
</dbReference>
<feature type="binding site" evidence="9">
    <location>
        <position position="21"/>
    </location>
    <ligand>
        <name>ATP</name>
        <dbReference type="ChEBI" id="CHEBI:30616"/>
    </ligand>
</feature>
<dbReference type="UniPathway" id="UPA00241">
    <property type="reaction ID" value="UER00355"/>
</dbReference>
<feature type="binding site" evidence="9">
    <location>
        <position position="13"/>
    </location>
    <ligand>
        <name>substrate</name>
    </ligand>
</feature>
<feature type="site" description="Transition state stabilizer" evidence="9">
    <location>
        <position position="21"/>
    </location>
</feature>
<comment type="subcellular location">
    <subcellularLocation>
        <location evidence="9">Cytoplasm</location>
    </subcellularLocation>
</comment>
<dbReference type="PANTHER" id="PTHR21342:SF1">
    <property type="entry name" value="PHOSPHOPANTETHEINE ADENYLYLTRANSFERASE"/>
    <property type="match status" value="1"/>
</dbReference>
<feature type="binding site" evidence="9">
    <location>
        <begin position="13"/>
        <end position="14"/>
    </location>
    <ligand>
        <name>ATP</name>
        <dbReference type="ChEBI" id="CHEBI:30616"/>
    </ligand>
</feature>
<comment type="cofactor">
    <cofactor evidence="9">
        <name>Mg(2+)</name>
        <dbReference type="ChEBI" id="CHEBI:18420"/>
    </cofactor>
</comment>
<feature type="binding site" evidence="9">
    <location>
        <begin position="93"/>
        <end position="95"/>
    </location>
    <ligand>
        <name>ATP</name>
        <dbReference type="ChEBI" id="CHEBI:30616"/>
    </ligand>
</feature>
<evidence type="ECO:0000256" key="4">
    <source>
        <dbReference type="ARBA" id="ARBA00022741"/>
    </source>
</evidence>
<reference evidence="11 12" key="1">
    <citation type="submission" date="2015-03" db="EMBL/GenBank/DDBJ databases">
        <title>Luteipulveratus halotolerans sp. nov., a novel actinobacterium (Dermacoccaceae) from Sarawak, Malaysia.</title>
        <authorList>
            <person name="Juboi H."/>
            <person name="Basik A."/>
            <person name="Shamsul S.S."/>
            <person name="Arnold P."/>
            <person name="Schmitt E.K."/>
            <person name="Sanglier J.-J."/>
            <person name="Yeo T."/>
        </authorList>
    </citation>
    <scope>NUCLEOTIDE SEQUENCE [LARGE SCALE GENOMIC DNA]</scope>
    <source>
        <strain evidence="11 12">MN07-A0370</strain>
    </source>
</reference>
<dbReference type="GO" id="GO:0005737">
    <property type="term" value="C:cytoplasm"/>
    <property type="evidence" value="ECO:0007669"/>
    <property type="project" value="UniProtKB-SubCell"/>
</dbReference>
<comment type="pathway">
    <text evidence="9">Cofactor biosynthesis; coenzyme A biosynthesis; CoA from (R)-pantothenate: step 4/5.</text>
</comment>
<evidence type="ECO:0000256" key="8">
    <source>
        <dbReference type="ARBA" id="ARBA00029346"/>
    </source>
</evidence>
<keyword evidence="12" id="KW-1185">Reference proteome</keyword>
<dbReference type="EMBL" id="CP011112">
    <property type="protein sequence ID" value="AKU16363.1"/>
    <property type="molecule type" value="Genomic_DNA"/>
</dbReference>
<evidence type="ECO:0000256" key="9">
    <source>
        <dbReference type="HAMAP-Rule" id="MF_00151"/>
    </source>
</evidence>
<keyword evidence="3 9" id="KW-0548">Nucleotidyltransferase</keyword>
<dbReference type="InterPro" id="IPR014729">
    <property type="entry name" value="Rossmann-like_a/b/a_fold"/>
</dbReference>
<organism evidence="11 12">
    <name type="scientific">Luteipulveratus mongoliensis</name>
    <dbReference type="NCBI Taxonomy" id="571913"/>
    <lineage>
        <taxon>Bacteria</taxon>
        <taxon>Bacillati</taxon>
        <taxon>Actinomycetota</taxon>
        <taxon>Actinomycetes</taxon>
        <taxon>Micrococcales</taxon>
        <taxon>Dermacoccaceae</taxon>
        <taxon>Luteipulveratus</taxon>
    </lineage>
</organism>
<gene>
    <name evidence="9" type="primary">coaD</name>
    <name evidence="11" type="ORF">VV02_11630</name>
</gene>
<dbReference type="PANTHER" id="PTHR21342">
    <property type="entry name" value="PHOSPHOPANTETHEINE ADENYLYLTRANSFERASE"/>
    <property type="match status" value="1"/>
</dbReference>
<comment type="catalytic activity">
    <reaction evidence="8 9">
        <text>(R)-4'-phosphopantetheine + ATP + H(+) = 3'-dephospho-CoA + diphosphate</text>
        <dbReference type="Rhea" id="RHEA:19801"/>
        <dbReference type="ChEBI" id="CHEBI:15378"/>
        <dbReference type="ChEBI" id="CHEBI:30616"/>
        <dbReference type="ChEBI" id="CHEBI:33019"/>
        <dbReference type="ChEBI" id="CHEBI:57328"/>
        <dbReference type="ChEBI" id="CHEBI:61723"/>
        <dbReference type="EC" id="2.7.7.3"/>
    </reaction>
</comment>
<dbReference type="EC" id="2.7.7.3" evidence="9"/>
<feature type="binding site" evidence="9">
    <location>
        <position position="103"/>
    </location>
    <ligand>
        <name>ATP</name>
        <dbReference type="ChEBI" id="CHEBI:30616"/>
    </ligand>
</feature>
<dbReference type="Proteomes" id="UP000066480">
    <property type="component" value="Chromosome"/>
</dbReference>
<dbReference type="Pfam" id="PF01467">
    <property type="entry name" value="CTP_transf_like"/>
    <property type="match status" value="1"/>
</dbReference>
<proteinExistence type="inferred from homology"/>
<dbReference type="STRING" id="571913.VV02_11630"/>
<keyword evidence="1 9" id="KW-0963">Cytoplasm</keyword>
<evidence type="ECO:0000256" key="7">
    <source>
        <dbReference type="ARBA" id="ARBA00022993"/>
    </source>
</evidence>
<feature type="binding site" evidence="9">
    <location>
        <position position="45"/>
    </location>
    <ligand>
        <name>substrate</name>
    </ligand>
</feature>
<name>A0A0K1JIF8_9MICO</name>
<dbReference type="NCBIfam" id="TIGR01510">
    <property type="entry name" value="coaD_prev_kdtB"/>
    <property type="match status" value="1"/>
</dbReference>
<dbReference type="KEGG" id="lmoi:VV02_11630"/>
<feature type="binding site" evidence="9">
    <location>
        <position position="78"/>
    </location>
    <ligand>
        <name>substrate</name>
    </ligand>
</feature>
<evidence type="ECO:0000256" key="1">
    <source>
        <dbReference type="ARBA" id="ARBA00022490"/>
    </source>
</evidence>
<dbReference type="OrthoDB" id="9806661at2"/>
<feature type="binding site" evidence="9">
    <location>
        <begin position="127"/>
        <end position="133"/>
    </location>
    <ligand>
        <name>ATP</name>
        <dbReference type="ChEBI" id="CHEBI:30616"/>
    </ligand>
</feature>
<protein>
    <recommendedName>
        <fullName evidence="9">Phosphopantetheine adenylyltransferase</fullName>
        <ecNumber evidence="9">2.7.7.3</ecNumber>
    </recommendedName>
    <alternativeName>
        <fullName evidence="9">Dephospho-CoA pyrophosphorylase</fullName>
    </alternativeName>
    <alternativeName>
        <fullName evidence="9">Pantetheine-phosphate adenylyltransferase</fullName>
        <shortName evidence="9">PPAT</shortName>
    </alternativeName>
</protein>
<evidence type="ECO:0000256" key="2">
    <source>
        <dbReference type="ARBA" id="ARBA00022679"/>
    </source>
</evidence>
<dbReference type="GO" id="GO:0004595">
    <property type="term" value="F:pantetheine-phosphate adenylyltransferase activity"/>
    <property type="evidence" value="ECO:0007669"/>
    <property type="project" value="UniProtKB-UniRule"/>
</dbReference>
<keyword evidence="2 9" id="KW-0808">Transferase</keyword>
<dbReference type="InterPro" id="IPR004821">
    <property type="entry name" value="Cyt_trans-like"/>
</dbReference>
<evidence type="ECO:0000313" key="12">
    <source>
        <dbReference type="Proteomes" id="UP000066480"/>
    </source>
</evidence>
<feature type="binding site" evidence="9">
    <location>
        <position position="92"/>
    </location>
    <ligand>
        <name>substrate</name>
    </ligand>
</feature>
<dbReference type="HAMAP" id="MF_00151">
    <property type="entry name" value="PPAT_bact"/>
    <property type="match status" value="1"/>
</dbReference>
<comment type="function">
    <text evidence="9">Reversibly transfers an adenylyl group from ATP to 4'-phosphopantetheine, yielding dephospho-CoA (dPCoA) and pyrophosphate.</text>
</comment>
<comment type="similarity">
    <text evidence="9">Belongs to the bacterial CoaD family.</text>
</comment>
<evidence type="ECO:0000256" key="6">
    <source>
        <dbReference type="ARBA" id="ARBA00022842"/>
    </source>
</evidence>
<dbReference type="GO" id="GO:0015937">
    <property type="term" value="P:coenzyme A biosynthetic process"/>
    <property type="evidence" value="ECO:0007669"/>
    <property type="project" value="UniProtKB-UniRule"/>
</dbReference>
<dbReference type="Gene3D" id="3.40.50.620">
    <property type="entry name" value="HUPs"/>
    <property type="match status" value="1"/>
</dbReference>
<dbReference type="AlphaFoldDB" id="A0A0K1JIF8"/>